<evidence type="ECO:0000313" key="3">
    <source>
        <dbReference type="Proteomes" id="UP000325315"/>
    </source>
</evidence>
<evidence type="ECO:0000256" key="1">
    <source>
        <dbReference type="SAM" id="MobiDB-lite"/>
    </source>
</evidence>
<organism evidence="2 3">
    <name type="scientific">Gossypium australe</name>
    <dbReference type="NCBI Taxonomy" id="47621"/>
    <lineage>
        <taxon>Eukaryota</taxon>
        <taxon>Viridiplantae</taxon>
        <taxon>Streptophyta</taxon>
        <taxon>Embryophyta</taxon>
        <taxon>Tracheophyta</taxon>
        <taxon>Spermatophyta</taxon>
        <taxon>Magnoliopsida</taxon>
        <taxon>eudicotyledons</taxon>
        <taxon>Gunneridae</taxon>
        <taxon>Pentapetalae</taxon>
        <taxon>rosids</taxon>
        <taxon>malvids</taxon>
        <taxon>Malvales</taxon>
        <taxon>Malvaceae</taxon>
        <taxon>Malvoideae</taxon>
        <taxon>Gossypium</taxon>
    </lineage>
</organism>
<dbReference type="PANTHER" id="PTHR15503:SF45">
    <property type="entry name" value="RNA-DIRECTED DNA POLYMERASE HOMOLOG"/>
    <property type="match status" value="1"/>
</dbReference>
<protein>
    <submittedName>
        <fullName evidence="2">Zf-CCHC domain-containing protein/RVP_2 domain-containing protein</fullName>
    </submittedName>
</protein>
<sequence length="167" mass="17591">MSACLVCGSMEHRVSDWSGKAILVTAAAPALARGRGHGRGDGGRGASQRGATQGGAGGPARVYAVRQPQTREATDVIASTSTLQSFPLLASVDSGVTRSFILRDVARELGISVETSRSNVTIKSSLGDSVVVDWVYRHCPLMVQGQVFQVDLLELPFCGFDIILGMN</sequence>
<proteinExistence type="predicted"/>
<evidence type="ECO:0000313" key="2">
    <source>
        <dbReference type="EMBL" id="KAA3477755.1"/>
    </source>
</evidence>
<feature type="region of interest" description="Disordered" evidence="1">
    <location>
        <begin position="33"/>
        <end position="59"/>
    </location>
</feature>
<dbReference type="AlphaFoldDB" id="A0A5B6W964"/>
<dbReference type="OrthoDB" id="851428at2759"/>
<dbReference type="Pfam" id="PF08284">
    <property type="entry name" value="RVP_2"/>
    <property type="match status" value="1"/>
</dbReference>
<gene>
    <name evidence="2" type="ORF">EPI10_011620</name>
</gene>
<dbReference type="GO" id="GO:0016779">
    <property type="term" value="F:nucleotidyltransferase activity"/>
    <property type="evidence" value="ECO:0007669"/>
    <property type="project" value="InterPro"/>
</dbReference>
<accession>A0A5B6W964</accession>
<name>A0A5B6W964_9ROSI</name>
<dbReference type="Gene3D" id="2.40.70.10">
    <property type="entry name" value="Acid Proteases"/>
    <property type="match status" value="1"/>
</dbReference>
<comment type="caution">
    <text evidence="2">The sequence shown here is derived from an EMBL/GenBank/DDBJ whole genome shotgun (WGS) entry which is preliminary data.</text>
</comment>
<dbReference type="EMBL" id="SMMG02000004">
    <property type="protein sequence ID" value="KAA3477755.1"/>
    <property type="molecule type" value="Genomic_DNA"/>
</dbReference>
<dbReference type="InterPro" id="IPR032567">
    <property type="entry name" value="RTL1-rel"/>
</dbReference>
<dbReference type="Proteomes" id="UP000325315">
    <property type="component" value="Unassembled WGS sequence"/>
</dbReference>
<dbReference type="InterPro" id="IPR021109">
    <property type="entry name" value="Peptidase_aspartic_dom_sf"/>
</dbReference>
<reference evidence="3" key="1">
    <citation type="journal article" date="2019" name="Plant Biotechnol. J.">
        <title>Genome sequencing of the Australian wild diploid species Gossypium australe highlights disease resistance and delayed gland morphogenesis.</title>
        <authorList>
            <person name="Cai Y."/>
            <person name="Cai X."/>
            <person name="Wang Q."/>
            <person name="Wang P."/>
            <person name="Zhang Y."/>
            <person name="Cai C."/>
            <person name="Xu Y."/>
            <person name="Wang K."/>
            <person name="Zhou Z."/>
            <person name="Wang C."/>
            <person name="Geng S."/>
            <person name="Li B."/>
            <person name="Dong Q."/>
            <person name="Hou Y."/>
            <person name="Wang H."/>
            <person name="Ai P."/>
            <person name="Liu Z."/>
            <person name="Yi F."/>
            <person name="Sun M."/>
            <person name="An G."/>
            <person name="Cheng J."/>
            <person name="Zhang Y."/>
            <person name="Shi Q."/>
            <person name="Xie Y."/>
            <person name="Shi X."/>
            <person name="Chang Y."/>
            <person name="Huang F."/>
            <person name="Chen Y."/>
            <person name="Hong S."/>
            <person name="Mi L."/>
            <person name="Sun Q."/>
            <person name="Zhang L."/>
            <person name="Zhou B."/>
            <person name="Peng R."/>
            <person name="Zhang X."/>
            <person name="Liu F."/>
        </authorList>
    </citation>
    <scope>NUCLEOTIDE SEQUENCE [LARGE SCALE GENOMIC DNA]</scope>
    <source>
        <strain evidence="3">cv. PA1801</strain>
    </source>
</reference>
<dbReference type="PANTHER" id="PTHR15503">
    <property type="entry name" value="LDOC1 RELATED"/>
    <property type="match status" value="1"/>
</dbReference>
<dbReference type="CDD" id="cd00303">
    <property type="entry name" value="retropepsin_like"/>
    <property type="match status" value="1"/>
</dbReference>
<keyword evidence="3" id="KW-1185">Reference proteome</keyword>